<dbReference type="InterPro" id="IPR036388">
    <property type="entry name" value="WH-like_DNA-bd_sf"/>
</dbReference>
<dbReference type="InterPro" id="IPR014284">
    <property type="entry name" value="RNA_pol_sigma-70_dom"/>
</dbReference>
<keyword evidence="2" id="KW-0805">Transcription regulation</keyword>
<feature type="domain" description="RNA polymerase sigma factor 70 region 4 type 2" evidence="6">
    <location>
        <begin position="124"/>
        <end position="166"/>
    </location>
</feature>
<dbReference type="GO" id="GO:0003677">
    <property type="term" value="F:DNA binding"/>
    <property type="evidence" value="ECO:0007669"/>
    <property type="project" value="InterPro"/>
</dbReference>
<keyword evidence="3" id="KW-0731">Sigma factor</keyword>
<dbReference type="InterPro" id="IPR039425">
    <property type="entry name" value="RNA_pol_sigma-70-like"/>
</dbReference>
<dbReference type="RefSeq" id="WP_072976191.1">
    <property type="nucleotide sequence ID" value="NZ_FQTY01000009.1"/>
</dbReference>
<dbReference type="GO" id="GO:0016987">
    <property type="term" value="F:sigma factor activity"/>
    <property type="evidence" value="ECO:0007669"/>
    <property type="project" value="UniProtKB-KW"/>
</dbReference>
<evidence type="ECO:0000313" key="7">
    <source>
        <dbReference type="EMBL" id="SHE88336.1"/>
    </source>
</evidence>
<proteinExistence type="inferred from homology"/>
<comment type="similarity">
    <text evidence="1">Belongs to the sigma-70 factor family. ECF subfamily.</text>
</comment>
<feature type="domain" description="RNA polymerase sigma-70 region 2" evidence="5">
    <location>
        <begin position="25"/>
        <end position="90"/>
    </location>
</feature>
<accession>A0A1M4X4D5</accession>
<reference evidence="8" key="1">
    <citation type="submission" date="2016-11" db="EMBL/GenBank/DDBJ databases">
        <authorList>
            <person name="Varghese N."/>
            <person name="Submissions S."/>
        </authorList>
    </citation>
    <scope>NUCLEOTIDE SEQUENCE [LARGE SCALE GENOMIC DNA]</scope>
    <source>
        <strain evidence="8">DSM 18095</strain>
    </source>
</reference>
<dbReference type="Gene3D" id="1.10.1740.10">
    <property type="match status" value="1"/>
</dbReference>
<evidence type="ECO:0000256" key="1">
    <source>
        <dbReference type="ARBA" id="ARBA00010641"/>
    </source>
</evidence>
<evidence type="ECO:0000256" key="2">
    <source>
        <dbReference type="ARBA" id="ARBA00023015"/>
    </source>
</evidence>
<dbReference type="Pfam" id="PF08281">
    <property type="entry name" value="Sigma70_r4_2"/>
    <property type="match status" value="1"/>
</dbReference>
<dbReference type="InterPro" id="IPR013325">
    <property type="entry name" value="RNA_pol_sigma_r2"/>
</dbReference>
<dbReference type="Proteomes" id="UP000184114">
    <property type="component" value="Unassembled WGS sequence"/>
</dbReference>
<evidence type="ECO:0000259" key="6">
    <source>
        <dbReference type="Pfam" id="PF08281"/>
    </source>
</evidence>
<dbReference type="EMBL" id="FQTY01000009">
    <property type="protein sequence ID" value="SHE88336.1"/>
    <property type="molecule type" value="Genomic_DNA"/>
</dbReference>
<dbReference type="SUPFAM" id="SSF88659">
    <property type="entry name" value="Sigma3 and sigma4 domains of RNA polymerase sigma factors"/>
    <property type="match status" value="1"/>
</dbReference>
<dbReference type="InterPro" id="IPR007627">
    <property type="entry name" value="RNA_pol_sigma70_r2"/>
</dbReference>
<keyword evidence="4" id="KW-0804">Transcription</keyword>
<dbReference type="STRING" id="1123404.SAMN02745784_02114"/>
<protein>
    <submittedName>
        <fullName evidence="7">RNA polymerase sigma-70 factor, ECF subfamily</fullName>
    </submittedName>
</protein>
<dbReference type="Pfam" id="PF04542">
    <property type="entry name" value="Sigma70_r2"/>
    <property type="match status" value="1"/>
</dbReference>
<dbReference type="GeneID" id="90994112"/>
<evidence type="ECO:0000259" key="5">
    <source>
        <dbReference type="Pfam" id="PF04542"/>
    </source>
</evidence>
<dbReference type="InterPro" id="IPR013324">
    <property type="entry name" value="RNA_pol_sigma_r3/r4-like"/>
</dbReference>
<dbReference type="PANTHER" id="PTHR43133">
    <property type="entry name" value="RNA POLYMERASE ECF-TYPE SIGMA FACTO"/>
    <property type="match status" value="1"/>
</dbReference>
<dbReference type="NCBIfam" id="TIGR02937">
    <property type="entry name" value="sigma70-ECF"/>
    <property type="match status" value="1"/>
</dbReference>
<dbReference type="GO" id="GO:0006352">
    <property type="term" value="P:DNA-templated transcription initiation"/>
    <property type="evidence" value="ECO:0007669"/>
    <property type="project" value="InterPro"/>
</dbReference>
<dbReference type="CDD" id="cd06171">
    <property type="entry name" value="Sigma70_r4"/>
    <property type="match status" value="1"/>
</dbReference>
<dbReference type="AlphaFoldDB" id="A0A1M4X4D5"/>
<gene>
    <name evidence="7" type="ORF">SAMN02745784_02114</name>
</gene>
<sequence>MDRDEEKELIRKLKKGNEEAYIELLDNYGNRLLKTCYLILKDEKDAEDIVQDTFLKVFKHIDSFMENSSLYTWVYRIALNLCKDKLKSRKDFIIYEDIIESKETVEEQVFGSIDREILKRKLFSLNHIYKEILILFYFEELSIKEIGEILEEKEGTIKSRLSRGRVLLKEAIEKGGEFNG</sequence>
<evidence type="ECO:0000256" key="4">
    <source>
        <dbReference type="ARBA" id="ARBA00023163"/>
    </source>
</evidence>
<dbReference type="InterPro" id="IPR013249">
    <property type="entry name" value="RNA_pol_sigma70_r4_t2"/>
</dbReference>
<evidence type="ECO:0000313" key="8">
    <source>
        <dbReference type="Proteomes" id="UP000184114"/>
    </source>
</evidence>
<name>A0A1M4X4D5_9FIRM</name>
<keyword evidence="8" id="KW-1185">Reference proteome</keyword>
<dbReference type="Gene3D" id="1.10.10.10">
    <property type="entry name" value="Winged helix-like DNA-binding domain superfamily/Winged helix DNA-binding domain"/>
    <property type="match status" value="1"/>
</dbReference>
<organism evidence="7 8">
    <name type="scientific">Tissierella praeacuta DSM 18095</name>
    <dbReference type="NCBI Taxonomy" id="1123404"/>
    <lineage>
        <taxon>Bacteria</taxon>
        <taxon>Bacillati</taxon>
        <taxon>Bacillota</taxon>
        <taxon>Tissierellia</taxon>
        <taxon>Tissierellales</taxon>
        <taxon>Tissierellaceae</taxon>
        <taxon>Tissierella</taxon>
    </lineage>
</organism>
<evidence type="ECO:0000256" key="3">
    <source>
        <dbReference type="ARBA" id="ARBA00023082"/>
    </source>
</evidence>
<dbReference type="SUPFAM" id="SSF88946">
    <property type="entry name" value="Sigma2 domain of RNA polymerase sigma factors"/>
    <property type="match status" value="1"/>
</dbReference>
<dbReference type="PANTHER" id="PTHR43133:SF51">
    <property type="entry name" value="RNA POLYMERASE SIGMA FACTOR"/>
    <property type="match status" value="1"/>
</dbReference>